<feature type="transmembrane region" description="Helical" evidence="9">
    <location>
        <begin position="117"/>
        <end position="135"/>
    </location>
</feature>
<dbReference type="AlphaFoldDB" id="A0A9X3B0B3"/>
<evidence type="ECO:0000256" key="2">
    <source>
        <dbReference type="ARBA" id="ARBA00008114"/>
    </source>
</evidence>
<dbReference type="Gene3D" id="3.30.70.1350">
    <property type="entry name" value="Cation efflux protein, cytoplasmic domain"/>
    <property type="match status" value="1"/>
</dbReference>
<evidence type="ECO:0000256" key="7">
    <source>
        <dbReference type="ARBA" id="ARBA00023136"/>
    </source>
</evidence>
<sequence length="306" mass="32791">MPSTTARVRRLSFWSIIVGVAILALKFIAWWLTGSVALFSDAMESIVNIVASGIAWYAIRLSAKPADAGHPFGHHKAEYFSAVLEGVLIVVAALLILHEAALAFLVPRAISAPGPGLAVTALAAVANGAWAAVLIREGRRARSPALVADGRHLWSDVVTSAGVIAGLLLALATGWLWLDPLLAMLVALSVLWHGWHLVRSSVQGLMDAAVDPVDLAEIERVIATNSEEALEFHDLKTREAGRVRFIEFHLVLPSQMTVEHSHRICDRIEHALAKEIPGARVTIHVEPAHKAKNGAAKNGNGVGRPV</sequence>
<reference evidence="12" key="1">
    <citation type="submission" date="2022-08" db="EMBL/GenBank/DDBJ databases">
        <title>Chelativorans sichuanense sp. nov., a paraffin oil-degrading bacterium isolated from a mixture of oil-based drill cuttings and paddy soil.</title>
        <authorList>
            <person name="Yu J."/>
            <person name="Liu H."/>
            <person name="Chen Q."/>
        </authorList>
    </citation>
    <scope>NUCLEOTIDE SEQUENCE</scope>
    <source>
        <strain evidence="12">SCAU 2101</strain>
    </source>
</reference>
<dbReference type="PANTHER" id="PTHR43840:SF15">
    <property type="entry name" value="MITOCHONDRIAL METAL TRANSPORTER 1-RELATED"/>
    <property type="match status" value="1"/>
</dbReference>
<evidence type="ECO:0000256" key="1">
    <source>
        <dbReference type="ARBA" id="ARBA00004651"/>
    </source>
</evidence>
<feature type="transmembrane region" description="Helical" evidence="9">
    <location>
        <begin position="12"/>
        <end position="32"/>
    </location>
</feature>
<dbReference type="InterPro" id="IPR058533">
    <property type="entry name" value="Cation_efflux_TM"/>
</dbReference>
<dbReference type="InterPro" id="IPR050291">
    <property type="entry name" value="CDF_Transporter"/>
</dbReference>
<dbReference type="GO" id="GO:0015341">
    <property type="term" value="F:zinc efflux antiporter activity"/>
    <property type="evidence" value="ECO:0007669"/>
    <property type="project" value="TreeGrafter"/>
</dbReference>
<evidence type="ECO:0000259" key="10">
    <source>
        <dbReference type="Pfam" id="PF01545"/>
    </source>
</evidence>
<dbReference type="InterPro" id="IPR002524">
    <property type="entry name" value="Cation_efflux"/>
</dbReference>
<keyword evidence="5 9" id="KW-0812">Transmembrane</keyword>
<gene>
    <name evidence="12" type="ORF">NYR54_12650</name>
</gene>
<feature type="transmembrane region" description="Helical" evidence="9">
    <location>
        <begin position="38"/>
        <end position="59"/>
    </location>
</feature>
<name>A0A9X3B0B3_9HYPH</name>
<feature type="transmembrane region" description="Helical" evidence="9">
    <location>
        <begin position="79"/>
        <end position="97"/>
    </location>
</feature>
<dbReference type="Pfam" id="PF16916">
    <property type="entry name" value="ZT_dimer"/>
    <property type="match status" value="1"/>
</dbReference>
<dbReference type="GO" id="GO:0015093">
    <property type="term" value="F:ferrous iron transmembrane transporter activity"/>
    <property type="evidence" value="ECO:0007669"/>
    <property type="project" value="TreeGrafter"/>
</dbReference>
<dbReference type="SUPFAM" id="SSF160240">
    <property type="entry name" value="Cation efflux protein cytoplasmic domain-like"/>
    <property type="match status" value="1"/>
</dbReference>
<proteinExistence type="inferred from homology"/>
<accession>A0A9X3B0B3</accession>
<dbReference type="GO" id="GO:0006882">
    <property type="term" value="P:intracellular zinc ion homeostasis"/>
    <property type="evidence" value="ECO:0007669"/>
    <property type="project" value="TreeGrafter"/>
</dbReference>
<dbReference type="Pfam" id="PF01545">
    <property type="entry name" value="Cation_efflux"/>
    <property type="match status" value="1"/>
</dbReference>
<dbReference type="NCBIfam" id="TIGR01297">
    <property type="entry name" value="CDF"/>
    <property type="match status" value="1"/>
</dbReference>
<dbReference type="FunFam" id="3.30.70.1350:FF:000002">
    <property type="entry name" value="Ferrous-iron efflux pump FieF"/>
    <property type="match status" value="1"/>
</dbReference>
<dbReference type="PANTHER" id="PTHR43840">
    <property type="entry name" value="MITOCHONDRIAL METAL TRANSPORTER 1-RELATED"/>
    <property type="match status" value="1"/>
</dbReference>
<keyword evidence="4" id="KW-1003">Cell membrane</keyword>
<dbReference type="InterPro" id="IPR036837">
    <property type="entry name" value="Cation_efflux_CTD_sf"/>
</dbReference>
<evidence type="ECO:0000256" key="3">
    <source>
        <dbReference type="ARBA" id="ARBA00022448"/>
    </source>
</evidence>
<dbReference type="EMBL" id="JAODNV010000013">
    <property type="protein sequence ID" value="MCT8991129.1"/>
    <property type="molecule type" value="Genomic_DNA"/>
</dbReference>
<dbReference type="GO" id="GO:0015086">
    <property type="term" value="F:cadmium ion transmembrane transporter activity"/>
    <property type="evidence" value="ECO:0007669"/>
    <property type="project" value="TreeGrafter"/>
</dbReference>
<feature type="domain" description="Cation efflux protein transmembrane" evidence="10">
    <location>
        <begin position="13"/>
        <end position="206"/>
    </location>
</feature>
<evidence type="ECO:0000256" key="4">
    <source>
        <dbReference type="ARBA" id="ARBA00022475"/>
    </source>
</evidence>
<evidence type="ECO:0000313" key="13">
    <source>
        <dbReference type="Proteomes" id="UP001149009"/>
    </source>
</evidence>
<feature type="transmembrane region" description="Helical" evidence="9">
    <location>
        <begin position="156"/>
        <end position="175"/>
    </location>
</feature>
<feature type="domain" description="Cation efflux protein cytoplasmic" evidence="11">
    <location>
        <begin position="211"/>
        <end position="287"/>
    </location>
</feature>
<dbReference type="SUPFAM" id="SSF161111">
    <property type="entry name" value="Cation efflux protein transmembrane domain-like"/>
    <property type="match status" value="1"/>
</dbReference>
<dbReference type="RefSeq" id="WP_261516027.1">
    <property type="nucleotide sequence ID" value="NZ_JAODNV010000013.1"/>
</dbReference>
<keyword evidence="6 9" id="KW-1133">Transmembrane helix</keyword>
<keyword evidence="13" id="KW-1185">Reference proteome</keyword>
<dbReference type="GO" id="GO:0005886">
    <property type="term" value="C:plasma membrane"/>
    <property type="evidence" value="ECO:0007669"/>
    <property type="project" value="UniProtKB-SubCell"/>
</dbReference>
<organism evidence="12 13">
    <name type="scientific">Chelativorans petroleitrophicus</name>
    <dbReference type="NCBI Taxonomy" id="2975484"/>
    <lineage>
        <taxon>Bacteria</taxon>
        <taxon>Pseudomonadati</taxon>
        <taxon>Pseudomonadota</taxon>
        <taxon>Alphaproteobacteria</taxon>
        <taxon>Hyphomicrobiales</taxon>
        <taxon>Phyllobacteriaceae</taxon>
        <taxon>Chelativorans</taxon>
    </lineage>
</organism>
<evidence type="ECO:0000256" key="8">
    <source>
        <dbReference type="ARBA" id="ARBA00068882"/>
    </source>
</evidence>
<dbReference type="Proteomes" id="UP001149009">
    <property type="component" value="Unassembled WGS sequence"/>
</dbReference>
<keyword evidence="7 9" id="KW-0472">Membrane</keyword>
<protein>
    <recommendedName>
        <fullName evidence="8">Protein p34</fullName>
    </recommendedName>
</protein>
<evidence type="ECO:0000256" key="9">
    <source>
        <dbReference type="SAM" id="Phobius"/>
    </source>
</evidence>
<comment type="subcellular location">
    <subcellularLocation>
        <location evidence="1">Cell membrane</location>
        <topology evidence="1">Multi-pass membrane protein</topology>
    </subcellularLocation>
</comment>
<keyword evidence="3" id="KW-0813">Transport</keyword>
<evidence type="ECO:0000256" key="6">
    <source>
        <dbReference type="ARBA" id="ARBA00022989"/>
    </source>
</evidence>
<evidence type="ECO:0000256" key="5">
    <source>
        <dbReference type="ARBA" id="ARBA00022692"/>
    </source>
</evidence>
<comment type="similarity">
    <text evidence="2">Belongs to the cation diffusion facilitator (CDF) transporter (TC 2.A.4) family.</text>
</comment>
<comment type="caution">
    <text evidence="12">The sequence shown here is derived from an EMBL/GenBank/DDBJ whole genome shotgun (WGS) entry which is preliminary data.</text>
</comment>
<dbReference type="InterPro" id="IPR027469">
    <property type="entry name" value="Cation_efflux_TMD_sf"/>
</dbReference>
<evidence type="ECO:0000313" key="12">
    <source>
        <dbReference type="EMBL" id="MCT8991129.1"/>
    </source>
</evidence>
<evidence type="ECO:0000259" key="11">
    <source>
        <dbReference type="Pfam" id="PF16916"/>
    </source>
</evidence>
<dbReference type="Gene3D" id="1.20.1510.10">
    <property type="entry name" value="Cation efflux protein transmembrane domain"/>
    <property type="match status" value="1"/>
</dbReference>
<dbReference type="InterPro" id="IPR027470">
    <property type="entry name" value="Cation_efflux_CTD"/>
</dbReference>